<keyword evidence="2" id="KW-0479">Metal-binding</keyword>
<dbReference type="GO" id="GO:0020037">
    <property type="term" value="F:heme binding"/>
    <property type="evidence" value="ECO:0007669"/>
    <property type="project" value="InterPro"/>
</dbReference>
<evidence type="ECO:0000256" key="1">
    <source>
        <dbReference type="ARBA" id="ARBA00010617"/>
    </source>
</evidence>
<dbReference type="AlphaFoldDB" id="A0A1I1PYD8"/>
<feature type="compositionally biased region" description="Basic and acidic residues" evidence="3">
    <location>
        <begin position="18"/>
        <end position="31"/>
    </location>
</feature>
<proteinExistence type="inferred from homology"/>
<dbReference type="PROSITE" id="PS00086">
    <property type="entry name" value="CYTOCHROME_P450"/>
    <property type="match status" value="1"/>
</dbReference>
<organism evidence="4 5">
    <name type="scientific">Klenkia taihuensis</name>
    <dbReference type="NCBI Taxonomy" id="1225127"/>
    <lineage>
        <taxon>Bacteria</taxon>
        <taxon>Bacillati</taxon>
        <taxon>Actinomycetota</taxon>
        <taxon>Actinomycetes</taxon>
        <taxon>Geodermatophilales</taxon>
        <taxon>Geodermatophilaceae</taxon>
        <taxon>Klenkia</taxon>
    </lineage>
</organism>
<evidence type="ECO:0000256" key="2">
    <source>
        <dbReference type="RuleBase" id="RU000461"/>
    </source>
</evidence>
<keyword evidence="2" id="KW-0503">Monooxygenase</keyword>
<dbReference type="PANTHER" id="PTHR46696">
    <property type="entry name" value="P450, PUTATIVE (EUROFUNG)-RELATED"/>
    <property type="match status" value="1"/>
</dbReference>
<dbReference type="Proteomes" id="UP000199022">
    <property type="component" value="Unassembled WGS sequence"/>
</dbReference>
<keyword evidence="2" id="KW-0408">Iron</keyword>
<sequence length="414" mass="46441">MVRDRDRSPEETAVDPAAEARRLEHDFDPVRPGETFTSAHEEFAELRPRCPLARSQEYGGFWAALGYDEVLSVITDIEHFTTSRQNAVPAFAFTGVRPPLHLDPPEHMAYRRVINQFFIPPRMRALEPRVRAVAVRLLEPLLEQRTVDVCKQYAHVFPAHVFAEFFNLAPETSEEIKRVSGTYVDAIQVLDHATVKSLSGRLYEIAQEIIDARTGGAFDPADDLTAALLAARYEGGPLPAPMVLGCVRQLIVTGMVAPSVFTGTMFVHLSRDPELQDLLRAQPHRIPAAVEEFLRLYSPYRGMARTAREDVVLSGELVRQHDPIALVYTSANRDEKVFPDGDSFVLDRPNIDRHISFGRGTHSCPGAPLARMMMRLTLEEFLARSSSFRVTEEPEMAVWAEWGTRSVPLEIIAG</sequence>
<keyword evidence="5" id="KW-1185">Reference proteome</keyword>
<dbReference type="SUPFAM" id="SSF48264">
    <property type="entry name" value="Cytochrome P450"/>
    <property type="match status" value="1"/>
</dbReference>
<dbReference type="PANTHER" id="PTHR46696:SF6">
    <property type="entry name" value="P450, PUTATIVE (EUROFUNG)-RELATED"/>
    <property type="match status" value="1"/>
</dbReference>
<dbReference type="STRING" id="1225127.SAMN05661030_2499"/>
<dbReference type="InterPro" id="IPR002397">
    <property type="entry name" value="Cyt_P450_B"/>
</dbReference>
<dbReference type="GO" id="GO:0004497">
    <property type="term" value="F:monooxygenase activity"/>
    <property type="evidence" value="ECO:0007669"/>
    <property type="project" value="UniProtKB-KW"/>
</dbReference>
<dbReference type="GO" id="GO:0016705">
    <property type="term" value="F:oxidoreductase activity, acting on paired donors, with incorporation or reduction of molecular oxygen"/>
    <property type="evidence" value="ECO:0007669"/>
    <property type="project" value="InterPro"/>
</dbReference>
<feature type="compositionally biased region" description="Basic and acidic residues" evidence="3">
    <location>
        <begin position="1"/>
        <end position="10"/>
    </location>
</feature>
<dbReference type="EMBL" id="FOMD01000003">
    <property type="protein sequence ID" value="SFD14717.1"/>
    <property type="molecule type" value="Genomic_DNA"/>
</dbReference>
<name>A0A1I1PYD8_9ACTN</name>
<protein>
    <submittedName>
        <fullName evidence="4">Cytochrome P450</fullName>
    </submittedName>
</protein>
<dbReference type="Gene3D" id="1.10.630.10">
    <property type="entry name" value="Cytochrome P450"/>
    <property type="match status" value="1"/>
</dbReference>
<dbReference type="Pfam" id="PF00067">
    <property type="entry name" value="p450"/>
    <property type="match status" value="1"/>
</dbReference>
<dbReference type="PRINTS" id="PR00359">
    <property type="entry name" value="BP450"/>
</dbReference>
<dbReference type="InterPro" id="IPR001128">
    <property type="entry name" value="Cyt_P450"/>
</dbReference>
<keyword evidence="2" id="KW-0560">Oxidoreductase</keyword>
<gene>
    <name evidence="4" type="ORF">SAMN05661030_2499</name>
</gene>
<comment type="similarity">
    <text evidence="1 2">Belongs to the cytochrome P450 family.</text>
</comment>
<feature type="region of interest" description="Disordered" evidence="3">
    <location>
        <begin position="1"/>
        <end position="31"/>
    </location>
</feature>
<reference evidence="5" key="1">
    <citation type="submission" date="2016-10" db="EMBL/GenBank/DDBJ databases">
        <authorList>
            <person name="Varghese N."/>
            <person name="Submissions S."/>
        </authorList>
    </citation>
    <scope>NUCLEOTIDE SEQUENCE [LARGE SCALE GENOMIC DNA]</scope>
    <source>
        <strain evidence="5">DSM 45962</strain>
    </source>
</reference>
<evidence type="ECO:0000256" key="3">
    <source>
        <dbReference type="SAM" id="MobiDB-lite"/>
    </source>
</evidence>
<dbReference type="InterPro" id="IPR036396">
    <property type="entry name" value="Cyt_P450_sf"/>
</dbReference>
<dbReference type="InterPro" id="IPR017972">
    <property type="entry name" value="Cyt_P450_CS"/>
</dbReference>
<evidence type="ECO:0000313" key="4">
    <source>
        <dbReference type="EMBL" id="SFD14717.1"/>
    </source>
</evidence>
<evidence type="ECO:0000313" key="5">
    <source>
        <dbReference type="Proteomes" id="UP000199022"/>
    </source>
</evidence>
<dbReference type="GO" id="GO:0005506">
    <property type="term" value="F:iron ion binding"/>
    <property type="evidence" value="ECO:0007669"/>
    <property type="project" value="InterPro"/>
</dbReference>
<keyword evidence="2" id="KW-0349">Heme</keyword>
<accession>A0A1I1PYD8</accession>